<feature type="region of interest" description="Disordered" evidence="1">
    <location>
        <begin position="1"/>
        <end position="22"/>
    </location>
</feature>
<feature type="compositionally biased region" description="Basic and acidic residues" evidence="1">
    <location>
        <begin position="75"/>
        <end position="96"/>
    </location>
</feature>
<feature type="compositionally biased region" description="Basic and acidic residues" evidence="1">
    <location>
        <begin position="56"/>
        <end position="66"/>
    </location>
</feature>
<accession>A3LWW6</accession>
<evidence type="ECO:0000313" key="3">
    <source>
        <dbReference type="Proteomes" id="UP000002258"/>
    </source>
</evidence>
<dbReference type="RefSeq" id="XP_001385382.1">
    <property type="nucleotide sequence ID" value="XM_001385345.1"/>
</dbReference>
<dbReference type="InterPro" id="IPR032704">
    <property type="entry name" value="Cms1"/>
</dbReference>
<dbReference type="Gene3D" id="3.40.50.300">
    <property type="entry name" value="P-loop containing nucleotide triphosphate hydrolases"/>
    <property type="match status" value="1"/>
</dbReference>
<organism evidence="2 3">
    <name type="scientific">Scheffersomyces stipitis (strain ATCC 58785 / CBS 6054 / NBRC 10063 / NRRL Y-11545)</name>
    <name type="common">Yeast</name>
    <name type="synonym">Pichia stipitis</name>
    <dbReference type="NCBI Taxonomy" id="322104"/>
    <lineage>
        <taxon>Eukaryota</taxon>
        <taxon>Fungi</taxon>
        <taxon>Dikarya</taxon>
        <taxon>Ascomycota</taxon>
        <taxon>Saccharomycotina</taxon>
        <taxon>Pichiomycetes</taxon>
        <taxon>Debaryomycetaceae</taxon>
        <taxon>Scheffersomyces</taxon>
    </lineage>
</organism>
<dbReference type="HOGENOM" id="CLU_086112_0_0_1"/>
<feature type="region of interest" description="Disordered" evidence="1">
    <location>
        <begin position="56"/>
        <end position="96"/>
    </location>
</feature>
<evidence type="ECO:0000256" key="1">
    <source>
        <dbReference type="SAM" id="MobiDB-lite"/>
    </source>
</evidence>
<dbReference type="PANTHER" id="PTHR24030">
    <property type="entry name" value="PROTEIN CMSS1"/>
    <property type="match status" value="1"/>
</dbReference>
<protein>
    <submittedName>
        <fullName evidence="2">Predicted DEAD-box-containing helicase</fullName>
    </submittedName>
</protein>
<feature type="region of interest" description="Disordered" evidence="1">
    <location>
        <begin position="163"/>
        <end position="186"/>
    </location>
</feature>
<dbReference type="AlphaFoldDB" id="A3LWW6"/>
<feature type="compositionally biased region" description="Basic residues" evidence="1">
    <location>
        <begin position="168"/>
        <end position="179"/>
    </location>
</feature>
<dbReference type="GeneID" id="4840000"/>
<dbReference type="eggNOG" id="KOG3089">
    <property type="taxonomic scope" value="Eukaryota"/>
</dbReference>
<dbReference type="Pfam" id="PF14617">
    <property type="entry name" value="CMS1"/>
    <property type="match status" value="1"/>
</dbReference>
<dbReference type="GO" id="GO:0030686">
    <property type="term" value="C:90S preribosome"/>
    <property type="evidence" value="ECO:0007669"/>
    <property type="project" value="TreeGrafter"/>
</dbReference>
<dbReference type="InterPro" id="IPR027417">
    <property type="entry name" value="P-loop_NTPase"/>
</dbReference>
<dbReference type="KEGG" id="pic:PICST_47752"/>
<reference evidence="2 3" key="1">
    <citation type="journal article" date="2007" name="Nat. Biotechnol.">
        <title>Genome sequence of the lignocellulose-bioconverting and xylose-fermenting yeast Pichia stipitis.</title>
        <authorList>
            <person name="Jeffries T.W."/>
            <person name="Grigoriev I.V."/>
            <person name="Grimwood J."/>
            <person name="Laplaza J.M."/>
            <person name="Aerts A."/>
            <person name="Salamov A."/>
            <person name="Schmutz J."/>
            <person name="Lindquist E."/>
            <person name="Dehal P."/>
            <person name="Shapiro H."/>
            <person name="Jin Y.S."/>
            <person name="Passoth V."/>
            <person name="Richardson P.M."/>
        </authorList>
    </citation>
    <scope>NUCLEOTIDE SEQUENCE [LARGE SCALE GENOMIC DNA]</scope>
    <source>
        <strain evidence="3">ATCC 58785 / CBS 6054 / NBRC 10063 / NRRL Y-11545</strain>
    </source>
</reference>
<dbReference type="Proteomes" id="UP000002258">
    <property type="component" value="Chromosome 6"/>
</dbReference>
<evidence type="ECO:0000313" key="2">
    <source>
        <dbReference type="EMBL" id="ABN67353.1"/>
    </source>
</evidence>
<dbReference type="GO" id="GO:0005634">
    <property type="term" value="C:nucleus"/>
    <property type="evidence" value="ECO:0007669"/>
    <property type="project" value="TreeGrafter"/>
</dbReference>
<keyword evidence="2" id="KW-0067">ATP-binding</keyword>
<keyword evidence="2" id="KW-0347">Helicase</keyword>
<keyword evidence="2" id="KW-0547">Nucleotide-binding</keyword>
<keyword evidence="2" id="KW-0378">Hydrolase</keyword>
<dbReference type="PANTHER" id="PTHR24030:SF0">
    <property type="entry name" value="PROTEIN CMSS1"/>
    <property type="match status" value="1"/>
</dbReference>
<dbReference type="EMBL" id="CP000500">
    <property type="protein sequence ID" value="ABN67353.1"/>
    <property type="molecule type" value="Genomic_DNA"/>
</dbReference>
<dbReference type="STRING" id="322104.A3LWW6"/>
<keyword evidence="3" id="KW-1185">Reference proteome</keyword>
<dbReference type="OrthoDB" id="1929311at2759"/>
<dbReference type="GO" id="GO:0004386">
    <property type="term" value="F:helicase activity"/>
    <property type="evidence" value="ECO:0007669"/>
    <property type="project" value="UniProtKB-KW"/>
</dbReference>
<dbReference type="OMA" id="CVGTPAR"/>
<sequence>MTKEEVRIEQSIGDDLGDGLDYDVEFSEPESGARNEISGDEYVNVNEDDFQEDIKTAKAKTETNEGKKRKAKSTKLQEKKRLKMEMDTDQKKNLSKESSTETIVDYINTKIRQKNSDLSALELGELYFNKSDIRSTSDFNVETRNLDNLSKFIVARFKNMLPSTGSKKEKKNKKSSSQKKSKEYTDPNEERKFIAIISMSAIRACDIHRATKELAGSSLKVINKNKIEVDLKLLKTTTSRVLCCTPGRLIKVLDNEDQVLKKEEIKIVVVDNSYLDSKQQNIWDIKETTDALKSLTKNGSKVYLY</sequence>
<dbReference type="FunCoup" id="A3LWW6">
    <property type="interactions" value="306"/>
</dbReference>
<dbReference type="InParanoid" id="A3LWW6"/>
<gene>
    <name evidence="2" type="ORF">PICST_47752</name>
</gene>
<proteinExistence type="predicted"/>
<name>A3LWW6_PICST</name>